<gene>
    <name evidence="1" type="ORF">H4683_000288</name>
</gene>
<sequence length="53" mass="5938">MTSYHFAKKELIVSGHMDLAHLIDTATAVLILLNDEVEQGDITLDEAKDRARK</sequence>
<evidence type="ECO:0000313" key="1">
    <source>
        <dbReference type="EMBL" id="MBE1553219.1"/>
    </source>
</evidence>
<protein>
    <submittedName>
        <fullName evidence="1">Uncharacterized protein</fullName>
    </submittedName>
</protein>
<dbReference type="EMBL" id="JADBEL010000001">
    <property type="protein sequence ID" value="MBE1553219.1"/>
    <property type="molecule type" value="Genomic_DNA"/>
</dbReference>
<evidence type="ECO:0000313" key="2">
    <source>
        <dbReference type="Proteomes" id="UP000658225"/>
    </source>
</evidence>
<accession>A0A927MEE4</accession>
<dbReference type="Proteomes" id="UP000658225">
    <property type="component" value="Unassembled WGS sequence"/>
</dbReference>
<proteinExistence type="predicted"/>
<comment type="caution">
    <text evidence="1">The sequence shown here is derived from an EMBL/GenBank/DDBJ whole genome shotgun (WGS) entry which is preliminary data.</text>
</comment>
<dbReference type="AlphaFoldDB" id="A0A927MEE4"/>
<reference evidence="1" key="1">
    <citation type="submission" date="2020-10" db="EMBL/GenBank/DDBJ databases">
        <title>Genomic Encyclopedia of Type Strains, Phase IV (KMG-IV): sequencing the most valuable type-strain genomes for metagenomic binning, comparative biology and taxonomic classification.</title>
        <authorList>
            <person name="Goeker M."/>
        </authorList>
    </citation>
    <scope>NUCLEOTIDE SEQUENCE</scope>
    <source>
        <strain evidence="1">DSM 13886</strain>
    </source>
</reference>
<name>A0A927MEE4_9BACL</name>
<organism evidence="1 2">
    <name type="scientific">Sporosarcina limicola</name>
    <dbReference type="NCBI Taxonomy" id="34101"/>
    <lineage>
        <taxon>Bacteria</taxon>
        <taxon>Bacillati</taxon>
        <taxon>Bacillota</taxon>
        <taxon>Bacilli</taxon>
        <taxon>Bacillales</taxon>
        <taxon>Caryophanaceae</taxon>
        <taxon>Sporosarcina</taxon>
    </lineage>
</organism>
<keyword evidence="2" id="KW-1185">Reference proteome</keyword>